<dbReference type="InterPro" id="IPR003609">
    <property type="entry name" value="Pan_app"/>
</dbReference>
<dbReference type="GO" id="GO:0006508">
    <property type="term" value="P:proteolysis"/>
    <property type="evidence" value="ECO:0007669"/>
    <property type="project" value="UniProtKB-KW"/>
</dbReference>
<feature type="domain" description="Apple" evidence="16">
    <location>
        <begin position="108"/>
        <end position="191"/>
    </location>
</feature>
<dbReference type="Pfam" id="PF00024">
    <property type="entry name" value="PAN_1"/>
    <property type="match status" value="4"/>
</dbReference>
<dbReference type="SUPFAM" id="SSF50494">
    <property type="entry name" value="Trypsin-like serine proteases"/>
    <property type="match status" value="1"/>
</dbReference>
<dbReference type="InterPro" id="IPR001254">
    <property type="entry name" value="Trypsin_dom"/>
</dbReference>
<dbReference type="InterPro" id="IPR033116">
    <property type="entry name" value="TRYPSIN_SER"/>
</dbReference>
<reference evidence="17" key="1">
    <citation type="submission" date="2025-08" db="UniProtKB">
        <authorList>
            <consortium name="Ensembl"/>
        </authorList>
    </citation>
    <scope>IDENTIFICATION</scope>
</reference>
<dbReference type="SMART" id="SM00223">
    <property type="entry name" value="APPLE"/>
    <property type="match status" value="4"/>
</dbReference>
<evidence type="ECO:0000256" key="4">
    <source>
        <dbReference type="ARBA" id="ARBA00022696"/>
    </source>
</evidence>
<dbReference type="Gene3D" id="3.50.4.10">
    <property type="entry name" value="Hepatocyte Growth Factor"/>
    <property type="match status" value="4"/>
</dbReference>
<evidence type="ECO:0000256" key="3">
    <source>
        <dbReference type="ARBA" id="ARBA00022670"/>
    </source>
</evidence>
<dbReference type="Pfam" id="PF00089">
    <property type="entry name" value="Trypsin"/>
    <property type="match status" value="2"/>
</dbReference>
<dbReference type="GO" id="GO:0005576">
    <property type="term" value="C:extracellular region"/>
    <property type="evidence" value="ECO:0007669"/>
    <property type="project" value="UniProtKB-SubCell"/>
</dbReference>
<proteinExistence type="predicted"/>
<dbReference type="CDD" id="cd00190">
    <property type="entry name" value="Tryp_SPc"/>
    <property type="match status" value="1"/>
</dbReference>
<dbReference type="PROSITE" id="PS50948">
    <property type="entry name" value="PAN"/>
    <property type="match status" value="4"/>
</dbReference>
<keyword evidence="8 13" id="KW-0720">Serine protease</keyword>
<keyword evidence="4" id="KW-0356">Hemostasis</keyword>
<dbReference type="PROSITE" id="PS00134">
    <property type="entry name" value="TRYPSIN_HIS"/>
    <property type="match status" value="1"/>
</dbReference>
<dbReference type="InterPro" id="IPR009003">
    <property type="entry name" value="Peptidase_S1_PA"/>
</dbReference>
<evidence type="ECO:0000256" key="2">
    <source>
        <dbReference type="ARBA" id="ARBA00022525"/>
    </source>
</evidence>
<keyword evidence="2" id="KW-0964">Secreted</keyword>
<feature type="chain" id="PRO_5034887460" description="Coagulation factor XI" evidence="14">
    <location>
        <begin position="19"/>
        <end position="596"/>
    </location>
</feature>
<dbReference type="PANTHER" id="PTHR24252:SF7">
    <property type="entry name" value="HYALIN"/>
    <property type="match status" value="1"/>
</dbReference>
<dbReference type="PANTHER" id="PTHR24252">
    <property type="entry name" value="ACROSIN-RELATED"/>
    <property type="match status" value="1"/>
</dbReference>
<evidence type="ECO:0000256" key="9">
    <source>
        <dbReference type="ARBA" id="ARBA00023084"/>
    </source>
</evidence>
<protein>
    <recommendedName>
        <fullName evidence="19">Coagulation factor XI</fullName>
    </recommendedName>
</protein>
<evidence type="ECO:0000256" key="5">
    <source>
        <dbReference type="ARBA" id="ARBA00022729"/>
    </source>
</evidence>
<keyword evidence="11" id="KW-1015">Disulfide bond</keyword>
<dbReference type="GO" id="GO:0004252">
    <property type="term" value="F:serine-type endopeptidase activity"/>
    <property type="evidence" value="ECO:0007669"/>
    <property type="project" value="InterPro"/>
</dbReference>
<evidence type="ECO:0000256" key="6">
    <source>
        <dbReference type="ARBA" id="ARBA00022737"/>
    </source>
</evidence>
<dbReference type="PROSITE" id="PS50240">
    <property type="entry name" value="TRYPSIN_DOM"/>
    <property type="match status" value="1"/>
</dbReference>
<feature type="signal peptide" evidence="14">
    <location>
        <begin position="1"/>
        <end position="18"/>
    </location>
</feature>
<comment type="subcellular location">
    <subcellularLocation>
        <location evidence="1">Secreted</location>
    </subcellularLocation>
</comment>
<feature type="domain" description="Peptidase S1" evidence="15">
    <location>
        <begin position="386"/>
        <end position="594"/>
    </location>
</feature>
<evidence type="ECO:0008006" key="19">
    <source>
        <dbReference type="Google" id="ProtNLM"/>
    </source>
</evidence>
<dbReference type="PROSITE" id="PS00495">
    <property type="entry name" value="APPLE"/>
    <property type="match status" value="1"/>
</dbReference>
<dbReference type="Proteomes" id="UP000694726">
    <property type="component" value="Unplaced"/>
</dbReference>
<evidence type="ECO:0000256" key="12">
    <source>
        <dbReference type="ARBA" id="ARBA00023180"/>
    </source>
</evidence>
<dbReference type="InterPro" id="IPR000177">
    <property type="entry name" value="Apple"/>
</dbReference>
<keyword evidence="5 14" id="KW-0732">Signal</keyword>
<dbReference type="SMART" id="SM00020">
    <property type="entry name" value="Tryp_SPc"/>
    <property type="match status" value="1"/>
</dbReference>
<name>A0A8D0PKM3_PIG</name>
<dbReference type="Ensembl" id="ENSSSCT00015079860.1">
    <property type="protein sequence ID" value="ENSSSCP00015032257.1"/>
    <property type="gene ID" value="ENSSSCG00015059756.1"/>
</dbReference>
<organism evidence="17 18">
    <name type="scientific">Sus scrofa</name>
    <name type="common">Pig</name>
    <dbReference type="NCBI Taxonomy" id="9823"/>
    <lineage>
        <taxon>Eukaryota</taxon>
        <taxon>Metazoa</taxon>
        <taxon>Chordata</taxon>
        <taxon>Craniata</taxon>
        <taxon>Vertebrata</taxon>
        <taxon>Euteleostomi</taxon>
        <taxon>Mammalia</taxon>
        <taxon>Eutheria</taxon>
        <taxon>Laurasiatheria</taxon>
        <taxon>Artiodactyla</taxon>
        <taxon>Suina</taxon>
        <taxon>Suidae</taxon>
        <taxon>Sus</taxon>
    </lineage>
</organism>
<evidence type="ECO:0000256" key="13">
    <source>
        <dbReference type="RuleBase" id="RU363034"/>
    </source>
</evidence>
<evidence type="ECO:0000256" key="1">
    <source>
        <dbReference type="ARBA" id="ARBA00004613"/>
    </source>
</evidence>
<evidence type="ECO:0000256" key="8">
    <source>
        <dbReference type="ARBA" id="ARBA00022825"/>
    </source>
</evidence>
<dbReference type="AlphaFoldDB" id="A0A8D0PKM3"/>
<evidence type="ECO:0000259" key="16">
    <source>
        <dbReference type="PROSITE" id="PS50948"/>
    </source>
</evidence>
<dbReference type="GO" id="GO:0007596">
    <property type="term" value="P:blood coagulation"/>
    <property type="evidence" value="ECO:0007669"/>
    <property type="project" value="UniProtKB-KW"/>
</dbReference>
<evidence type="ECO:0000256" key="10">
    <source>
        <dbReference type="ARBA" id="ARBA00023145"/>
    </source>
</evidence>
<keyword evidence="7 13" id="KW-0378">Hydrolase</keyword>
<keyword evidence="9" id="KW-0094">Blood coagulation</keyword>
<dbReference type="PRINTS" id="PR00005">
    <property type="entry name" value="APPLEDOMAIN"/>
</dbReference>
<feature type="domain" description="Apple" evidence="16">
    <location>
        <begin position="198"/>
        <end position="281"/>
    </location>
</feature>
<evidence type="ECO:0000256" key="14">
    <source>
        <dbReference type="SAM" id="SignalP"/>
    </source>
</evidence>
<dbReference type="InterPro" id="IPR001314">
    <property type="entry name" value="Peptidase_S1A"/>
</dbReference>
<feature type="domain" description="Apple" evidence="16">
    <location>
        <begin position="20"/>
        <end position="101"/>
    </location>
</feature>
<dbReference type="InterPro" id="IPR043504">
    <property type="entry name" value="Peptidase_S1_PA_chymotrypsin"/>
</dbReference>
<dbReference type="CDD" id="cd01100">
    <property type="entry name" value="APPLE_Factor_XI_like"/>
    <property type="match status" value="4"/>
</dbReference>
<sequence>MILLYQMVHFILFASVSGECMTKLFQDTYFHGGDIAVVFTPSAKHCQVVCTHHPRCLLFTFMAESEDPTKWFTCTLKDSVTETLPMLNMAGAISGYSFKQCSHQISACNTNVYVDLDMKGVNYNSSVSKSAQECQERCTNDMHCHFFTYATRHFPSVKHRNICLLKYTQTGIPTSIKKLTDVVSGFSLKSCALSNLACIRDIFPTTVFADSNIDSVMAPDAFVCRSICTHHPNCLFFTFFSQEWPTESERNLCLLKTSNSGLPSTRIRKNKAFSGFSLQNCRHSIPVFCHSSFYHDTEFLGEELDIVGENGHEACQKTCTNTIRCQFFTYSPSQESCNGGKGKCYLKLSSNGSPTKILHGRGSISGYTLRLCKMDNACTTKIKPRIVGGTKSVLGEWPWQITVHITSPTQRHLCGGSIIGNQWILTAAHCFNEVESPRILRVYSGILNQSEIKEDTFFFGVQEVIIHDQFEAAETGYDIAMYTDCWVTGWGYTKLRDKIQNTLQKAKIPLVTNEECQAGYRSHKITNKMICAGYKEGGKDACKGDSGGPLSCKHNEVWHLVGITSWGEGCAQRERPGVYTRVVEYVDWILEKTQEA</sequence>
<dbReference type="PROSITE" id="PS00135">
    <property type="entry name" value="TRYPSIN_SER"/>
    <property type="match status" value="1"/>
</dbReference>
<feature type="domain" description="Apple" evidence="16">
    <location>
        <begin position="289"/>
        <end position="372"/>
    </location>
</feature>
<dbReference type="FunFam" id="3.50.4.10:FF:000001">
    <property type="entry name" value="Coagulation factor XI"/>
    <property type="match status" value="3"/>
</dbReference>
<dbReference type="InterPro" id="IPR018114">
    <property type="entry name" value="TRYPSIN_HIS"/>
</dbReference>
<accession>A0A8D0PKM3</accession>
<evidence type="ECO:0000313" key="18">
    <source>
        <dbReference type="Proteomes" id="UP000694726"/>
    </source>
</evidence>
<keyword evidence="12" id="KW-0325">Glycoprotein</keyword>
<keyword evidence="3 13" id="KW-0645">Protease</keyword>
<dbReference type="PRINTS" id="PR00722">
    <property type="entry name" value="CHYMOTRYPSIN"/>
</dbReference>
<keyword evidence="6" id="KW-0677">Repeat</keyword>
<evidence type="ECO:0000256" key="7">
    <source>
        <dbReference type="ARBA" id="ARBA00022801"/>
    </source>
</evidence>
<keyword evidence="10" id="KW-0865">Zymogen</keyword>
<evidence type="ECO:0000313" key="17">
    <source>
        <dbReference type="Ensembl" id="ENSSSCP00015032257.1"/>
    </source>
</evidence>
<dbReference type="Gene3D" id="2.40.10.10">
    <property type="entry name" value="Trypsin-like serine proteases"/>
    <property type="match status" value="2"/>
</dbReference>
<evidence type="ECO:0000256" key="11">
    <source>
        <dbReference type="ARBA" id="ARBA00023157"/>
    </source>
</evidence>
<evidence type="ECO:0000259" key="15">
    <source>
        <dbReference type="PROSITE" id="PS50240"/>
    </source>
</evidence>